<accession>A0ABU3QY11</accession>
<keyword evidence="1" id="KW-0732">Signal</keyword>
<feature type="chain" id="PRO_5045685986" description="Outer membrane protein beta-barrel domain-containing protein" evidence="1">
    <location>
        <begin position="20"/>
        <end position="338"/>
    </location>
</feature>
<comment type="caution">
    <text evidence="2">The sequence shown here is derived from an EMBL/GenBank/DDBJ whole genome shotgun (WGS) entry which is preliminary data.</text>
</comment>
<dbReference type="InterPro" id="IPR018247">
    <property type="entry name" value="EF_Hand_1_Ca_BS"/>
</dbReference>
<feature type="signal peptide" evidence="1">
    <location>
        <begin position="1"/>
        <end position="19"/>
    </location>
</feature>
<evidence type="ECO:0008006" key="4">
    <source>
        <dbReference type="Google" id="ProtNLM"/>
    </source>
</evidence>
<evidence type="ECO:0000313" key="2">
    <source>
        <dbReference type="EMBL" id="MDU0112316.1"/>
    </source>
</evidence>
<protein>
    <recommendedName>
        <fullName evidence="4">Outer membrane protein beta-barrel domain-containing protein</fullName>
    </recommendedName>
</protein>
<proteinExistence type="predicted"/>
<reference evidence="2 3" key="1">
    <citation type="submission" date="2023-10" db="EMBL/GenBank/DDBJ databases">
        <title>Psychrosphaera aquimaarina strain SW33 isolated from seawater.</title>
        <authorList>
            <person name="Bayburt H."/>
            <person name="Kim J.M."/>
            <person name="Choi B.J."/>
            <person name="Jeon C.O."/>
        </authorList>
    </citation>
    <scope>NUCLEOTIDE SEQUENCE [LARGE SCALE GENOMIC DNA]</scope>
    <source>
        <strain evidence="2 3">KCTC 52743</strain>
    </source>
</reference>
<sequence length="338" mass="37056">MFKKLLILGLGVGSFLAHSEVNNRAYSYIGFGIGELSYKESGTLSSGLQFETTPTTTNIFNYSGGYTPINKHAGFYINTVSTLSSSTTDEYWTANGSVTNGNITNSVDGIYQKNATSSTHNELDIFLGYLIAPGHQIIAGGSYTRTLMDRNSFDNGSSLDDFNRAHLTPSIGSFDIAGSGAVDVNENGTLELDELIATYGVNPAQSIVNFTETFTSVVLQAGYIYDSRFATRDLGLRWLGGVIVGLPAYYDVVNTSNPTLSFSDSFSGFNIKSYIGAGWRFTKSFGVVAKMDYYFRQRDEVAVDIGFSDELQRNRSAIIPENEIQYWNASVTAFWNFD</sequence>
<keyword evidence="3" id="KW-1185">Reference proteome</keyword>
<dbReference type="EMBL" id="JAWCUA010000003">
    <property type="protein sequence ID" value="MDU0112316.1"/>
    <property type="molecule type" value="Genomic_DNA"/>
</dbReference>
<evidence type="ECO:0000256" key="1">
    <source>
        <dbReference type="SAM" id="SignalP"/>
    </source>
</evidence>
<gene>
    <name evidence="2" type="ORF">RT723_04740</name>
</gene>
<evidence type="ECO:0000313" key="3">
    <source>
        <dbReference type="Proteomes" id="UP001257914"/>
    </source>
</evidence>
<name>A0ABU3QY11_9GAMM</name>
<dbReference type="Proteomes" id="UP001257914">
    <property type="component" value="Unassembled WGS sequence"/>
</dbReference>
<organism evidence="2 3">
    <name type="scientific">Psychrosphaera aquimarina</name>
    <dbReference type="NCBI Taxonomy" id="2044854"/>
    <lineage>
        <taxon>Bacteria</taxon>
        <taxon>Pseudomonadati</taxon>
        <taxon>Pseudomonadota</taxon>
        <taxon>Gammaproteobacteria</taxon>
        <taxon>Alteromonadales</taxon>
        <taxon>Pseudoalteromonadaceae</taxon>
        <taxon>Psychrosphaera</taxon>
    </lineage>
</organism>
<dbReference type="PROSITE" id="PS00018">
    <property type="entry name" value="EF_HAND_1"/>
    <property type="match status" value="1"/>
</dbReference>
<dbReference type="RefSeq" id="WP_315946067.1">
    <property type="nucleotide sequence ID" value="NZ_JAWCUA010000003.1"/>
</dbReference>